<sequence>SLCCAQDRAQLPGAGGGLWNCPRVPQYSQETQELLRVMMQESRLTRFQERQIGERLQKGGALPPRCHPTSSEVPRAPAAAPRPQPRAGPSPAFKPQRRSAEQCQAGDSYQRERFRPRPTRDPEKEKRRLQSLLATGREEPGPPPPLPDAAGTEATPGRDRFQEVLDEIEERRQFLEEMTALGRGKEYQTIISTEISQKIRELELIDGARCSELSALRQRGQEQP</sequence>
<dbReference type="InParanoid" id="W5N1L7"/>
<dbReference type="Bgee" id="ENSLOCG00000011812">
    <property type="expression patterns" value="Expressed in testis and 12 other cell types or tissues"/>
</dbReference>
<dbReference type="Proteomes" id="UP000018468">
    <property type="component" value="Linkage group LG12"/>
</dbReference>
<reference evidence="2" key="2">
    <citation type="submission" date="2025-08" db="UniProtKB">
        <authorList>
            <consortium name="Ensembl"/>
        </authorList>
    </citation>
    <scope>IDENTIFICATION</scope>
</reference>
<keyword evidence="3" id="KW-1185">Reference proteome</keyword>
<dbReference type="Pfam" id="PF05250">
    <property type="entry name" value="UPF0193"/>
    <property type="match status" value="1"/>
</dbReference>
<feature type="compositionally biased region" description="Basic and acidic residues" evidence="1">
    <location>
        <begin position="109"/>
        <end position="128"/>
    </location>
</feature>
<proteinExistence type="predicted"/>
<dbReference type="PANTHER" id="PTHR28348:SF1">
    <property type="entry name" value="UPF0193 PROTEIN EVG1"/>
    <property type="match status" value="1"/>
</dbReference>
<reference evidence="3" key="1">
    <citation type="submission" date="2011-12" db="EMBL/GenBank/DDBJ databases">
        <title>The Draft Genome of Lepisosteus oculatus.</title>
        <authorList>
            <consortium name="The Broad Institute Genome Assembly &amp; Analysis Group"/>
            <consortium name="Computational R&amp;D Group"/>
            <consortium name="and Sequencing Platform"/>
            <person name="Di Palma F."/>
            <person name="Alfoldi J."/>
            <person name="Johnson J."/>
            <person name="Berlin A."/>
            <person name="Gnerre S."/>
            <person name="Jaffe D."/>
            <person name="MacCallum I."/>
            <person name="Young S."/>
            <person name="Walker B.J."/>
            <person name="Lander E.S."/>
            <person name="Lindblad-Toh K."/>
        </authorList>
    </citation>
    <scope>NUCLEOTIDE SEQUENCE [LARGE SCALE GENOMIC DNA]</scope>
</reference>
<dbReference type="STRING" id="7918.ENSLOCP00000014526"/>
<dbReference type="EMBL" id="AHAT01036262">
    <property type="status" value="NOT_ANNOTATED_CDS"/>
    <property type="molecule type" value="Genomic_DNA"/>
</dbReference>
<evidence type="ECO:0000313" key="3">
    <source>
        <dbReference type="Proteomes" id="UP000018468"/>
    </source>
</evidence>
<dbReference type="InterPro" id="IPR007914">
    <property type="entry name" value="UPF0193"/>
</dbReference>
<dbReference type="Ensembl" id="ENSLOCT00000014555.1">
    <property type="protein sequence ID" value="ENSLOCP00000014526.1"/>
    <property type="gene ID" value="ENSLOCG00000011812.1"/>
</dbReference>
<feature type="region of interest" description="Disordered" evidence="1">
    <location>
        <begin position="55"/>
        <end position="160"/>
    </location>
</feature>
<dbReference type="GeneTree" id="ENSGT00390000010231"/>
<dbReference type="AlphaFoldDB" id="W5N1L7"/>
<reference evidence="2" key="3">
    <citation type="submission" date="2025-09" db="UniProtKB">
        <authorList>
            <consortium name="Ensembl"/>
        </authorList>
    </citation>
    <scope>IDENTIFICATION</scope>
</reference>
<accession>W5N1L7</accession>
<evidence type="ECO:0000256" key="1">
    <source>
        <dbReference type="SAM" id="MobiDB-lite"/>
    </source>
</evidence>
<evidence type="ECO:0000313" key="2">
    <source>
        <dbReference type="Ensembl" id="ENSLOCP00000014526.1"/>
    </source>
</evidence>
<name>W5N1L7_LEPOC</name>
<protein>
    <submittedName>
        <fullName evidence="2">Si:dkey-43k4.3</fullName>
    </submittedName>
</protein>
<dbReference type="PANTHER" id="PTHR28348">
    <property type="entry name" value="UPF0193 PROTEIN EVG1"/>
    <property type="match status" value="1"/>
</dbReference>
<organism evidence="2 3">
    <name type="scientific">Lepisosteus oculatus</name>
    <name type="common">Spotted gar</name>
    <dbReference type="NCBI Taxonomy" id="7918"/>
    <lineage>
        <taxon>Eukaryota</taxon>
        <taxon>Metazoa</taxon>
        <taxon>Chordata</taxon>
        <taxon>Craniata</taxon>
        <taxon>Vertebrata</taxon>
        <taxon>Euteleostomi</taxon>
        <taxon>Actinopterygii</taxon>
        <taxon>Neopterygii</taxon>
        <taxon>Holostei</taxon>
        <taxon>Semionotiformes</taxon>
        <taxon>Lepisosteidae</taxon>
        <taxon>Lepisosteus</taxon>
    </lineage>
</organism>
<dbReference type="OMA" id="MMAYGKD"/>
<dbReference type="eggNOG" id="ENOG502RYD0">
    <property type="taxonomic scope" value="Eukaryota"/>
</dbReference>